<comment type="caution">
    <text evidence="3">The sequence shown here is derived from an EMBL/GenBank/DDBJ whole genome shotgun (WGS) entry which is preliminary data.</text>
</comment>
<feature type="domain" description="LysM" evidence="2">
    <location>
        <begin position="67"/>
        <end position="116"/>
    </location>
</feature>
<dbReference type="PROSITE" id="PS51782">
    <property type="entry name" value="LYSM"/>
    <property type="match status" value="1"/>
</dbReference>
<gene>
    <name evidence="3" type="ORF">HHL11_03250</name>
</gene>
<dbReference type="SMART" id="SM00257">
    <property type="entry name" value="LysM"/>
    <property type="match status" value="1"/>
</dbReference>
<dbReference type="InterPro" id="IPR036779">
    <property type="entry name" value="LysM_dom_sf"/>
</dbReference>
<name>A0A848H1Z9_9BURK</name>
<evidence type="ECO:0000256" key="1">
    <source>
        <dbReference type="SAM" id="SignalP"/>
    </source>
</evidence>
<evidence type="ECO:0000313" key="4">
    <source>
        <dbReference type="Proteomes" id="UP000541185"/>
    </source>
</evidence>
<keyword evidence="4" id="KW-1185">Reference proteome</keyword>
<dbReference type="Proteomes" id="UP000541185">
    <property type="component" value="Unassembled WGS sequence"/>
</dbReference>
<sequence length="410" mass="44265">MAPTKAAFGAATGGLAACAAIALACVAVVTTAANAQNFPITPQQRNTAEVVAQSGIPLSELSPKAPDSYTVKRGDTLWAISGLYLLRPWRWPELWGMNMQEIHNPHRIYPGQVLYLEKVGGMARLRAGPIPPQAPLETVRVSPRVRFNSQADLGIPTLSPQAIEPFLNEAIIVNDGEMDLAPRFVAGPEERVLLTRGDRAYAMGRAGTPLVESDPRVIDQFRVFREAKPLRDPVTNAILGYEAAYLGAAELVRSESVQPIRTASGGVVNTPVPATVDITRAREEIRIGDRLVPEPPRQIMSYVPRAPSTPVDGTIVSVYGDAVALAGQNQVVAINRGTAEGMEPGVVLAIQKAGAAIKDRSQRGEIVHVQLPDERNGLMMVFRTFDHLSYALILHITDVVQVGDRFTSPK</sequence>
<dbReference type="CDD" id="cd00118">
    <property type="entry name" value="LysM"/>
    <property type="match status" value="1"/>
</dbReference>
<dbReference type="Pfam" id="PF01476">
    <property type="entry name" value="LysM"/>
    <property type="match status" value="1"/>
</dbReference>
<keyword evidence="1" id="KW-0732">Signal</keyword>
<feature type="chain" id="PRO_5032662193" evidence="1">
    <location>
        <begin position="36"/>
        <end position="410"/>
    </location>
</feature>
<feature type="signal peptide" evidence="1">
    <location>
        <begin position="1"/>
        <end position="35"/>
    </location>
</feature>
<accession>A0A848H1Z9</accession>
<dbReference type="AlphaFoldDB" id="A0A848H1Z9"/>
<protein>
    <submittedName>
        <fullName evidence="3">LysM peptidoglycan-binding domain-containing protein</fullName>
    </submittedName>
</protein>
<dbReference type="PROSITE" id="PS51257">
    <property type="entry name" value="PROKAR_LIPOPROTEIN"/>
    <property type="match status" value="1"/>
</dbReference>
<dbReference type="EMBL" id="JABBFX010000001">
    <property type="protein sequence ID" value="NML42753.1"/>
    <property type="molecule type" value="Genomic_DNA"/>
</dbReference>
<dbReference type="RefSeq" id="WP_169417006.1">
    <property type="nucleotide sequence ID" value="NZ_JABBFX010000001.1"/>
</dbReference>
<proteinExistence type="predicted"/>
<dbReference type="PANTHER" id="PTHR34700:SF4">
    <property type="entry name" value="PHAGE-LIKE ELEMENT PBSX PROTEIN XKDP"/>
    <property type="match status" value="1"/>
</dbReference>
<dbReference type="SUPFAM" id="SSF54106">
    <property type="entry name" value="LysM domain"/>
    <property type="match status" value="1"/>
</dbReference>
<reference evidence="3 4" key="1">
    <citation type="submission" date="2020-04" db="EMBL/GenBank/DDBJ databases">
        <title>Ramlibacter sp. G-1-2-2 isolated from soil.</title>
        <authorList>
            <person name="Dahal R.H."/>
        </authorList>
    </citation>
    <scope>NUCLEOTIDE SEQUENCE [LARGE SCALE GENOMIC DNA]</scope>
    <source>
        <strain evidence="3 4">G-1-2-2</strain>
    </source>
</reference>
<dbReference type="InterPro" id="IPR018392">
    <property type="entry name" value="LysM"/>
</dbReference>
<evidence type="ECO:0000259" key="2">
    <source>
        <dbReference type="PROSITE" id="PS51782"/>
    </source>
</evidence>
<organism evidence="3 4">
    <name type="scientific">Ramlibacter agri</name>
    <dbReference type="NCBI Taxonomy" id="2728837"/>
    <lineage>
        <taxon>Bacteria</taxon>
        <taxon>Pseudomonadati</taxon>
        <taxon>Pseudomonadota</taxon>
        <taxon>Betaproteobacteria</taxon>
        <taxon>Burkholderiales</taxon>
        <taxon>Comamonadaceae</taxon>
        <taxon>Ramlibacter</taxon>
    </lineage>
</organism>
<dbReference type="InterPro" id="IPR052196">
    <property type="entry name" value="Bact_Kbp"/>
</dbReference>
<dbReference type="Gene3D" id="3.10.350.10">
    <property type="entry name" value="LysM domain"/>
    <property type="match status" value="1"/>
</dbReference>
<evidence type="ECO:0000313" key="3">
    <source>
        <dbReference type="EMBL" id="NML42753.1"/>
    </source>
</evidence>
<dbReference type="PANTHER" id="PTHR34700">
    <property type="entry name" value="POTASSIUM BINDING PROTEIN KBP"/>
    <property type="match status" value="1"/>
</dbReference>